<dbReference type="AlphaFoldDB" id="A0A139ILS6"/>
<keyword evidence="3" id="KW-1185">Reference proteome</keyword>
<evidence type="ECO:0000313" key="3">
    <source>
        <dbReference type="Proteomes" id="UP000073492"/>
    </source>
</evidence>
<organism evidence="2 3">
    <name type="scientific">Pseudocercospora musae</name>
    <dbReference type="NCBI Taxonomy" id="113226"/>
    <lineage>
        <taxon>Eukaryota</taxon>
        <taxon>Fungi</taxon>
        <taxon>Dikarya</taxon>
        <taxon>Ascomycota</taxon>
        <taxon>Pezizomycotina</taxon>
        <taxon>Dothideomycetes</taxon>
        <taxon>Dothideomycetidae</taxon>
        <taxon>Mycosphaerellales</taxon>
        <taxon>Mycosphaerellaceae</taxon>
        <taxon>Pseudocercospora</taxon>
    </lineage>
</organism>
<dbReference type="EMBL" id="LFZO01000054">
    <property type="protein sequence ID" value="KXT15605.1"/>
    <property type="molecule type" value="Genomic_DNA"/>
</dbReference>
<accession>A0A139ILS6</accession>
<reference evidence="2 3" key="1">
    <citation type="submission" date="2015-07" db="EMBL/GenBank/DDBJ databases">
        <title>Comparative genomics of the Sigatoka disease complex on banana suggests a link between parallel evolutionary changes in Pseudocercospora fijiensis and Pseudocercospora eumusae and increased virulence on the banana host.</title>
        <authorList>
            <person name="Chang T.-C."/>
            <person name="Salvucci A."/>
            <person name="Crous P.W."/>
            <person name="Stergiopoulos I."/>
        </authorList>
    </citation>
    <scope>NUCLEOTIDE SEQUENCE [LARGE SCALE GENOMIC DNA]</scope>
    <source>
        <strain evidence="2 3">CBS 116634</strain>
    </source>
</reference>
<comment type="caution">
    <text evidence="2">The sequence shown here is derived from an EMBL/GenBank/DDBJ whole genome shotgun (WGS) entry which is preliminary data.</text>
</comment>
<proteinExistence type="predicted"/>
<protein>
    <submittedName>
        <fullName evidence="2">Uncharacterized protein</fullName>
    </submittedName>
</protein>
<feature type="region of interest" description="Disordered" evidence="1">
    <location>
        <begin position="32"/>
        <end position="51"/>
    </location>
</feature>
<evidence type="ECO:0000256" key="1">
    <source>
        <dbReference type="SAM" id="MobiDB-lite"/>
    </source>
</evidence>
<dbReference type="Proteomes" id="UP000073492">
    <property type="component" value="Unassembled WGS sequence"/>
</dbReference>
<dbReference type="OrthoDB" id="3628044at2759"/>
<sequence length="118" mass="13095">MSDLTTAGLDEADENGGRDVGWTNTWDEECASEHDIGTKGPSVQGNGDENKDDTTYVFGTFYTWWREDMYGPRLFYRNDAGTTPDECAELMLVPRCISDASLAEAPINNLCYQGRLPA</sequence>
<gene>
    <name evidence="2" type="ORF">AC579_5864</name>
</gene>
<feature type="region of interest" description="Disordered" evidence="1">
    <location>
        <begin position="1"/>
        <end position="24"/>
    </location>
</feature>
<evidence type="ECO:0000313" key="2">
    <source>
        <dbReference type="EMBL" id="KXT15605.1"/>
    </source>
</evidence>
<name>A0A139ILS6_9PEZI</name>